<accession>A0A6V3SAJ6</accession>
<protein>
    <submittedName>
        <fullName evidence="3">Uncharacterized protein</fullName>
    </submittedName>
</protein>
<name>A0A6V3SAJ6_9EUKA</name>
<keyword evidence="2" id="KW-0812">Transmembrane</keyword>
<feature type="transmembrane region" description="Helical" evidence="2">
    <location>
        <begin position="42"/>
        <end position="61"/>
    </location>
</feature>
<evidence type="ECO:0000256" key="1">
    <source>
        <dbReference type="SAM" id="MobiDB-lite"/>
    </source>
</evidence>
<keyword evidence="2" id="KW-0472">Membrane</keyword>
<proteinExistence type="predicted"/>
<sequence>MPDPKGNAGGQVSTYYYDPVDWTPMQKLNWYKENRIPEWGEFFAACFVLVILFYLLWRHVLAPLIELRRMRLKPGEDGENNAEVTASQDDATTTQRAKQE</sequence>
<keyword evidence="2" id="KW-1133">Transmembrane helix</keyword>
<evidence type="ECO:0000313" key="3">
    <source>
        <dbReference type="EMBL" id="CAE0677612.1"/>
    </source>
</evidence>
<organism evidence="3">
    <name type="scientific">Lotharella globosa</name>
    <dbReference type="NCBI Taxonomy" id="91324"/>
    <lineage>
        <taxon>Eukaryota</taxon>
        <taxon>Sar</taxon>
        <taxon>Rhizaria</taxon>
        <taxon>Cercozoa</taxon>
        <taxon>Chlorarachniophyceae</taxon>
        <taxon>Lotharella</taxon>
    </lineage>
</organism>
<dbReference type="AlphaFoldDB" id="A0A6V3SAJ6"/>
<feature type="compositionally biased region" description="Polar residues" evidence="1">
    <location>
        <begin position="82"/>
        <end position="100"/>
    </location>
</feature>
<dbReference type="EMBL" id="HBIV01041761">
    <property type="protein sequence ID" value="CAE0677612.1"/>
    <property type="molecule type" value="Transcribed_RNA"/>
</dbReference>
<feature type="region of interest" description="Disordered" evidence="1">
    <location>
        <begin position="75"/>
        <end position="100"/>
    </location>
</feature>
<gene>
    <name evidence="3" type="ORF">LGLO00237_LOCUS29393</name>
</gene>
<evidence type="ECO:0000256" key="2">
    <source>
        <dbReference type="SAM" id="Phobius"/>
    </source>
</evidence>
<reference evidence="3" key="1">
    <citation type="submission" date="2021-01" db="EMBL/GenBank/DDBJ databases">
        <authorList>
            <person name="Corre E."/>
            <person name="Pelletier E."/>
            <person name="Niang G."/>
            <person name="Scheremetjew M."/>
            <person name="Finn R."/>
            <person name="Kale V."/>
            <person name="Holt S."/>
            <person name="Cochrane G."/>
            <person name="Meng A."/>
            <person name="Brown T."/>
            <person name="Cohen L."/>
        </authorList>
    </citation>
    <scope>NUCLEOTIDE SEQUENCE</scope>
    <source>
        <strain evidence="3">CCCM811</strain>
    </source>
</reference>